<dbReference type="Gene3D" id="3.10.129.10">
    <property type="entry name" value="Hotdog Thioesterase"/>
    <property type="match status" value="1"/>
</dbReference>
<comment type="caution">
    <text evidence="1">The sequence shown here is derived from an EMBL/GenBank/DDBJ whole genome shotgun (WGS) entry which is preliminary data.</text>
</comment>
<sequence>MLKNKHILIIGARAGGYGEGIARAAVRGGATVFGTTLNPEDPREAEFFRDLGISLVEIPLRYDADKRAAVQERCQEIAQYLKARGVDTLHAVVHAVAGGFPRQPSVMKAVGDILRGKQTFSDMATPVRKNVYYVNAISFQDTIAGLQDVCGDQTQYVALTYRGELPYFISDTKRHLEHIASRLAREGKRTLVVALPEAWTQSSQFFTGIELAIVYNYLQMKGIAGEAPPDMRESFQRMESSLSELAGWSGVLDALSSYLHTEWATIAGSQDSACLWNMVHDLFARMRKDGTFPVLRKAVEIISEFVREGSGVILVREFLAGNKFNAGDVRQVFCHHFVTQREIPCAPPRPPRTAPSVIRRNWVEYDKEEIRQTLKMYGANFLFLDKVIMEAGGFRNGLMGFGKYTVPSPETNLILRDHFVGMPLFGGHLQMEAVAQLGTFMIMKLLKDRRLVPILTGTEFPDLNTMAPPGETLTFVGVMGFTNKRDLWLDAFIENRYARSKGVIRGMVLNERVVRKMTASFAADMAADDETALGGWEK</sequence>
<protein>
    <submittedName>
        <fullName evidence="1">Uncharacterized protein</fullName>
    </submittedName>
</protein>
<accession>A0A7C4ESY2</accession>
<dbReference type="InterPro" id="IPR029069">
    <property type="entry name" value="HotDog_dom_sf"/>
</dbReference>
<proteinExistence type="predicted"/>
<dbReference type="Pfam" id="PF22046">
    <property type="entry name" value="FabMG"/>
    <property type="match status" value="1"/>
</dbReference>
<dbReference type="SUPFAM" id="SSF51735">
    <property type="entry name" value="NAD(P)-binding Rossmann-fold domains"/>
    <property type="match status" value="1"/>
</dbReference>
<name>A0A7C4ESY2_9BACT</name>
<reference evidence="1" key="1">
    <citation type="journal article" date="2020" name="mSystems">
        <title>Genome- and Community-Level Interaction Insights into Carbon Utilization and Element Cycling Functions of Hydrothermarchaeota in Hydrothermal Sediment.</title>
        <authorList>
            <person name="Zhou Z."/>
            <person name="Liu Y."/>
            <person name="Xu W."/>
            <person name="Pan J."/>
            <person name="Luo Z.H."/>
            <person name="Li M."/>
        </authorList>
    </citation>
    <scope>NUCLEOTIDE SEQUENCE [LARGE SCALE GENOMIC DNA]</scope>
    <source>
        <strain evidence="1">SpSt-769</strain>
    </source>
</reference>
<gene>
    <name evidence="1" type="ORF">ENV54_03320</name>
</gene>
<dbReference type="InterPro" id="IPR036291">
    <property type="entry name" value="NAD(P)-bd_dom_sf"/>
</dbReference>
<dbReference type="Gene3D" id="3.40.50.720">
    <property type="entry name" value="NAD(P)-binding Rossmann-like Domain"/>
    <property type="match status" value="1"/>
</dbReference>
<dbReference type="AlphaFoldDB" id="A0A7C4ESY2"/>
<dbReference type="InterPro" id="IPR053909">
    <property type="entry name" value="FabMG"/>
</dbReference>
<organism evidence="1">
    <name type="scientific">Desulfomonile tiedjei</name>
    <dbReference type="NCBI Taxonomy" id="2358"/>
    <lineage>
        <taxon>Bacteria</taxon>
        <taxon>Pseudomonadati</taxon>
        <taxon>Thermodesulfobacteriota</taxon>
        <taxon>Desulfomonilia</taxon>
        <taxon>Desulfomonilales</taxon>
        <taxon>Desulfomonilaceae</taxon>
        <taxon>Desulfomonile</taxon>
    </lineage>
</organism>
<dbReference type="SUPFAM" id="SSF54637">
    <property type="entry name" value="Thioesterase/thiol ester dehydrase-isomerase"/>
    <property type="match status" value="1"/>
</dbReference>
<dbReference type="EMBL" id="DTGT01000108">
    <property type="protein sequence ID" value="HGH60312.1"/>
    <property type="molecule type" value="Genomic_DNA"/>
</dbReference>
<evidence type="ECO:0000313" key="1">
    <source>
        <dbReference type="EMBL" id="HGH60312.1"/>
    </source>
</evidence>